<proteinExistence type="predicted"/>
<dbReference type="Gene3D" id="3.50.50.60">
    <property type="entry name" value="FAD/NAD(P)-binding domain"/>
    <property type="match status" value="1"/>
</dbReference>
<dbReference type="SUPFAM" id="SSF103025">
    <property type="entry name" value="Folate-binding domain"/>
    <property type="match status" value="1"/>
</dbReference>
<sequence length="261" mass="29623">HMVGTDIPITNMKHAYMVTDTVPEFLERDEEMPVMRDPYPSAYFRQEQKSGLIGIYETVNSKECWTHRDGWPEWESENELFDADFDDLAPFIERTMERMPIWSDLGIKRVVCGAIPHTPDANPLLGPAAGLHNFWHCNGASVGIAAGAGCGKYLAQWMVYGDSEINMAGLDPRRFGRYAPGEYTRAKSHQDYEHMYALHLPGEERPASRNERVTPLFDRLAAQGCVYTEANGWERPKWFSLDGSAEQSGFRHNNAFEVTAE</sequence>
<evidence type="ECO:0000313" key="3">
    <source>
        <dbReference type="EMBL" id="GAG20161.1"/>
    </source>
</evidence>
<organism evidence="3">
    <name type="scientific">marine sediment metagenome</name>
    <dbReference type="NCBI Taxonomy" id="412755"/>
    <lineage>
        <taxon>unclassified sequences</taxon>
        <taxon>metagenomes</taxon>
        <taxon>ecological metagenomes</taxon>
    </lineage>
</organism>
<dbReference type="InterPro" id="IPR032503">
    <property type="entry name" value="FAO_M"/>
</dbReference>
<dbReference type="InterPro" id="IPR036188">
    <property type="entry name" value="FAD/NAD-bd_sf"/>
</dbReference>
<evidence type="ECO:0008006" key="4">
    <source>
        <dbReference type="Google" id="ProtNLM"/>
    </source>
</evidence>
<dbReference type="Pfam" id="PF01266">
    <property type="entry name" value="DAO"/>
    <property type="match status" value="1"/>
</dbReference>
<dbReference type="Pfam" id="PF16350">
    <property type="entry name" value="FAO_M"/>
    <property type="match status" value="1"/>
</dbReference>
<dbReference type="GO" id="GO:0005739">
    <property type="term" value="C:mitochondrion"/>
    <property type="evidence" value="ECO:0007669"/>
    <property type="project" value="TreeGrafter"/>
</dbReference>
<dbReference type="Gene3D" id="3.30.1360.120">
    <property type="entry name" value="Probable tRNA modification gtpase trme, domain 1"/>
    <property type="match status" value="1"/>
</dbReference>
<feature type="domain" description="FAD dependent oxidoreductase central" evidence="2">
    <location>
        <begin position="161"/>
        <end position="213"/>
    </location>
</feature>
<dbReference type="Gene3D" id="3.30.9.10">
    <property type="entry name" value="D-Amino Acid Oxidase, subunit A, domain 2"/>
    <property type="match status" value="1"/>
</dbReference>
<feature type="domain" description="FAD dependent oxidoreductase" evidence="1">
    <location>
        <begin position="4"/>
        <end position="157"/>
    </location>
</feature>
<dbReference type="EMBL" id="BARS01031616">
    <property type="protein sequence ID" value="GAG20161.1"/>
    <property type="molecule type" value="Genomic_DNA"/>
</dbReference>
<dbReference type="InterPro" id="IPR006076">
    <property type="entry name" value="FAD-dep_OxRdtase"/>
</dbReference>
<dbReference type="PANTHER" id="PTHR13847">
    <property type="entry name" value="SARCOSINE DEHYDROGENASE-RELATED"/>
    <property type="match status" value="1"/>
</dbReference>
<dbReference type="InterPro" id="IPR027266">
    <property type="entry name" value="TrmE/GcvT-like"/>
</dbReference>
<feature type="non-terminal residue" evidence="3">
    <location>
        <position position="261"/>
    </location>
</feature>
<feature type="non-terminal residue" evidence="3">
    <location>
        <position position="1"/>
    </location>
</feature>
<protein>
    <recommendedName>
        <fullName evidence="4">FAD dependent oxidoreductase domain-containing protein</fullName>
    </recommendedName>
</protein>
<dbReference type="SUPFAM" id="SSF54373">
    <property type="entry name" value="FAD-linked reductases, C-terminal domain"/>
    <property type="match status" value="1"/>
</dbReference>
<comment type="caution">
    <text evidence="3">The sequence shown here is derived from an EMBL/GenBank/DDBJ whole genome shotgun (WGS) entry which is preliminary data.</text>
</comment>
<evidence type="ECO:0000259" key="2">
    <source>
        <dbReference type="Pfam" id="PF16350"/>
    </source>
</evidence>
<dbReference type="PANTHER" id="PTHR13847:SF193">
    <property type="entry name" value="PYRUVATE DEHYDROGENASE PHOSPHATASE REGULATORY SUBUNIT, MITOCHONDRIAL"/>
    <property type="match status" value="1"/>
</dbReference>
<dbReference type="AlphaFoldDB" id="X0X591"/>
<name>X0X591_9ZZZZ</name>
<accession>X0X591</accession>
<evidence type="ECO:0000259" key="1">
    <source>
        <dbReference type="Pfam" id="PF01266"/>
    </source>
</evidence>
<gene>
    <name evidence="3" type="ORF">S01H1_49178</name>
</gene>
<reference evidence="3" key="1">
    <citation type="journal article" date="2014" name="Front. Microbiol.">
        <title>High frequency of phylogenetically diverse reductive dehalogenase-homologous genes in deep subseafloor sedimentary metagenomes.</title>
        <authorList>
            <person name="Kawai M."/>
            <person name="Futagami T."/>
            <person name="Toyoda A."/>
            <person name="Takaki Y."/>
            <person name="Nishi S."/>
            <person name="Hori S."/>
            <person name="Arai W."/>
            <person name="Tsubouchi T."/>
            <person name="Morono Y."/>
            <person name="Uchiyama I."/>
            <person name="Ito T."/>
            <person name="Fujiyama A."/>
            <person name="Inagaki F."/>
            <person name="Takami H."/>
        </authorList>
    </citation>
    <scope>NUCLEOTIDE SEQUENCE</scope>
    <source>
        <strain evidence="3">Expedition CK06-06</strain>
    </source>
</reference>